<keyword evidence="4" id="KW-1185">Reference proteome</keyword>
<evidence type="ECO:0000256" key="1">
    <source>
        <dbReference type="ARBA" id="ARBA00004906"/>
    </source>
</evidence>
<comment type="pathway">
    <text evidence="1">Protein modification; protein ubiquitination.</text>
</comment>
<evidence type="ECO:0000313" key="4">
    <source>
        <dbReference type="Proteomes" id="UP000612055"/>
    </source>
</evidence>
<dbReference type="SUPFAM" id="SSF54695">
    <property type="entry name" value="POZ domain"/>
    <property type="match status" value="1"/>
</dbReference>
<organism evidence="3 4">
    <name type="scientific">Edaphochlamys debaryana</name>
    <dbReference type="NCBI Taxonomy" id="47281"/>
    <lineage>
        <taxon>Eukaryota</taxon>
        <taxon>Viridiplantae</taxon>
        <taxon>Chlorophyta</taxon>
        <taxon>core chlorophytes</taxon>
        <taxon>Chlorophyceae</taxon>
        <taxon>CS clade</taxon>
        <taxon>Chlamydomonadales</taxon>
        <taxon>Chlamydomonadales incertae sedis</taxon>
        <taxon>Edaphochlamys</taxon>
    </lineage>
</organism>
<name>A0A835YER4_9CHLO</name>
<comment type="caution">
    <text evidence="3">The sequence shown here is derived from an EMBL/GenBank/DDBJ whole genome shotgun (WGS) entry which is preliminary data.</text>
</comment>
<evidence type="ECO:0000259" key="2">
    <source>
        <dbReference type="SMART" id="SM00225"/>
    </source>
</evidence>
<dbReference type="InterPro" id="IPR011333">
    <property type="entry name" value="SKP1/BTB/POZ_sf"/>
</dbReference>
<dbReference type="Gene3D" id="3.30.710.10">
    <property type="entry name" value="Potassium Channel Kv1.1, Chain A"/>
    <property type="match status" value="1"/>
</dbReference>
<sequence>MASVEMSAPAHTHCKLTLACSDGKRLSAHACALAAASPVLRETLALPLPQPGVLRLQDAGDDWAVALSLLLPKTYPLHLVTWDNVAPLLRLADKYDMAVVRGYAADFMARRSHELSLTQPLGSARNLLTAATLMASYCDARELRPYALALETALDAALSPLGSGSGGAAGAEGGAGAGSSAARAGPDKAAVRGLAQCLERLLRDPQYNACVSPAVQAKVSLALLAHVKAAARRLPSECDRCGRPGVRHTSRLYWCSACSDSFTAA</sequence>
<dbReference type="Pfam" id="PF00651">
    <property type="entry name" value="BTB"/>
    <property type="match status" value="1"/>
</dbReference>
<dbReference type="AlphaFoldDB" id="A0A835YER4"/>
<dbReference type="Proteomes" id="UP000612055">
    <property type="component" value="Unassembled WGS sequence"/>
</dbReference>
<evidence type="ECO:0000313" key="3">
    <source>
        <dbReference type="EMBL" id="KAG2500332.1"/>
    </source>
</evidence>
<feature type="domain" description="BTB" evidence="2">
    <location>
        <begin position="14"/>
        <end position="112"/>
    </location>
</feature>
<reference evidence="3" key="1">
    <citation type="journal article" date="2020" name="bioRxiv">
        <title>Comparative genomics of Chlamydomonas.</title>
        <authorList>
            <person name="Craig R.J."/>
            <person name="Hasan A.R."/>
            <person name="Ness R.W."/>
            <person name="Keightley P.D."/>
        </authorList>
    </citation>
    <scope>NUCLEOTIDE SEQUENCE</scope>
    <source>
        <strain evidence="3">CCAP 11/70</strain>
    </source>
</reference>
<accession>A0A835YER4</accession>
<dbReference type="InterPro" id="IPR000210">
    <property type="entry name" value="BTB/POZ_dom"/>
</dbReference>
<proteinExistence type="predicted"/>
<gene>
    <name evidence="3" type="ORF">HYH03_001908</name>
</gene>
<dbReference type="EMBL" id="JAEHOE010000004">
    <property type="protein sequence ID" value="KAG2500332.1"/>
    <property type="molecule type" value="Genomic_DNA"/>
</dbReference>
<protein>
    <recommendedName>
        <fullName evidence="2">BTB domain-containing protein</fullName>
    </recommendedName>
</protein>
<dbReference type="SMART" id="SM00225">
    <property type="entry name" value="BTB"/>
    <property type="match status" value="1"/>
</dbReference>
<dbReference type="OrthoDB" id="548967at2759"/>